<dbReference type="SUPFAM" id="SSF53850">
    <property type="entry name" value="Periplasmic binding protein-like II"/>
    <property type="match status" value="1"/>
</dbReference>
<evidence type="ECO:0000259" key="11">
    <source>
        <dbReference type="Pfam" id="PF00060"/>
    </source>
</evidence>
<dbReference type="GeneID" id="108564028"/>
<dbReference type="InterPro" id="IPR052192">
    <property type="entry name" value="Insect_Ionotropic_Sensory_Rcpt"/>
</dbReference>
<keyword evidence="3" id="KW-1003">Cell membrane</keyword>
<feature type="transmembrane region" description="Helical" evidence="9">
    <location>
        <begin position="370"/>
        <end position="388"/>
    </location>
</feature>
<name>A0ABM1MUY7_NICVS</name>
<evidence type="ECO:0000313" key="13">
    <source>
        <dbReference type="RefSeq" id="XP_017778387.1"/>
    </source>
</evidence>
<proteinExistence type="inferred from homology"/>
<evidence type="ECO:0000256" key="8">
    <source>
        <dbReference type="ARBA" id="ARBA00023180"/>
    </source>
</evidence>
<keyword evidence="12" id="KW-1185">Reference proteome</keyword>
<keyword evidence="4 9" id="KW-0812">Transmembrane</keyword>
<dbReference type="PANTHER" id="PTHR42643">
    <property type="entry name" value="IONOTROPIC RECEPTOR 20A-RELATED"/>
    <property type="match status" value="1"/>
</dbReference>
<evidence type="ECO:0000256" key="10">
    <source>
        <dbReference type="SAM" id="SignalP"/>
    </source>
</evidence>
<feature type="domain" description="Ionotropic glutamate receptor C-terminal" evidence="11">
    <location>
        <begin position="369"/>
        <end position="499"/>
    </location>
</feature>
<comment type="subcellular location">
    <subcellularLocation>
        <location evidence="1">Cell membrane</location>
        <topology evidence="1">Multi-pass membrane protein</topology>
    </subcellularLocation>
</comment>
<evidence type="ECO:0000256" key="1">
    <source>
        <dbReference type="ARBA" id="ARBA00004651"/>
    </source>
</evidence>
<gene>
    <name evidence="13" type="primary">LOC108564028</name>
</gene>
<comment type="similarity">
    <text evidence="2">Belongs to the glutamate-gated ion channel (TC 1.A.10.1) family.</text>
</comment>
<protein>
    <submittedName>
        <fullName evidence="13">Uncharacterized protein LOC108564028</fullName>
    </submittedName>
</protein>
<keyword evidence="8" id="KW-0325">Glycoprotein</keyword>
<feature type="chain" id="PRO_5046057461" evidence="10">
    <location>
        <begin position="30"/>
        <end position="618"/>
    </location>
</feature>
<evidence type="ECO:0000256" key="9">
    <source>
        <dbReference type="SAM" id="Phobius"/>
    </source>
</evidence>
<feature type="transmembrane region" description="Helical" evidence="9">
    <location>
        <begin position="427"/>
        <end position="447"/>
    </location>
</feature>
<reference evidence="13" key="1">
    <citation type="submission" date="2025-08" db="UniProtKB">
        <authorList>
            <consortium name="RefSeq"/>
        </authorList>
    </citation>
    <scope>IDENTIFICATION</scope>
    <source>
        <tissue evidence="13">Whole Larva</tissue>
    </source>
</reference>
<evidence type="ECO:0000256" key="5">
    <source>
        <dbReference type="ARBA" id="ARBA00022989"/>
    </source>
</evidence>
<evidence type="ECO:0000256" key="6">
    <source>
        <dbReference type="ARBA" id="ARBA00023136"/>
    </source>
</evidence>
<dbReference type="Proteomes" id="UP000695000">
    <property type="component" value="Unplaced"/>
</dbReference>
<evidence type="ECO:0000256" key="4">
    <source>
        <dbReference type="ARBA" id="ARBA00022692"/>
    </source>
</evidence>
<dbReference type="Gene3D" id="3.40.190.10">
    <property type="entry name" value="Periplasmic binding protein-like II"/>
    <property type="match status" value="1"/>
</dbReference>
<feature type="signal peptide" evidence="10">
    <location>
        <begin position="1"/>
        <end position="29"/>
    </location>
</feature>
<dbReference type="RefSeq" id="XP_017778387.1">
    <property type="nucleotide sequence ID" value="XM_017922898.1"/>
</dbReference>
<keyword evidence="7" id="KW-0675">Receptor</keyword>
<keyword evidence="6 9" id="KW-0472">Membrane</keyword>
<dbReference type="Gene3D" id="1.10.287.70">
    <property type="match status" value="1"/>
</dbReference>
<evidence type="ECO:0000256" key="2">
    <source>
        <dbReference type="ARBA" id="ARBA00008685"/>
    </source>
</evidence>
<dbReference type="Pfam" id="PF00060">
    <property type="entry name" value="Lig_chan"/>
    <property type="match status" value="1"/>
</dbReference>
<organism evidence="12 13">
    <name type="scientific">Nicrophorus vespilloides</name>
    <name type="common">Boreal carrion beetle</name>
    <dbReference type="NCBI Taxonomy" id="110193"/>
    <lineage>
        <taxon>Eukaryota</taxon>
        <taxon>Metazoa</taxon>
        <taxon>Ecdysozoa</taxon>
        <taxon>Arthropoda</taxon>
        <taxon>Hexapoda</taxon>
        <taxon>Insecta</taxon>
        <taxon>Pterygota</taxon>
        <taxon>Neoptera</taxon>
        <taxon>Endopterygota</taxon>
        <taxon>Coleoptera</taxon>
        <taxon>Polyphaga</taxon>
        <taxon>Staphyliniformia</taxon>
        <taxon>Silphidae</taxon>
        <taxon>Nicrophorinae</taxon>
        <taxon>Nicrophorus</taxon>
    </lineage>
</organism>
<keyword evidence="5 9" id="KW-1133">Transmembrane helix</keyword>
<evidence type="ECO:0000256" key="3">
    <source>
        <dbReference type="ARBA" id="ARBA00022475"/>
    </source>
</evidence>
<sequence length="618" mass="71168">MASLAASTTTFSMLFRVMTNVLFVKLVSCRLESLPDDLSERQSLAECISKASDIYFLENEIITLSLATSTADYMKSPLVLDRLLLYELFNKTKWSILVKKPNQIIKVKSIHSIEYKKSDYYIIQIRTLQEVDQDLDHLKHHPSWNPHARFMIISVTYFNHRMSAVAAVIKKLWDLDILNGVILFSNNNRSTVFNVYSWFPFANGRCGDNFNQIQLITTCRFGIFDNDNDWFPEKIPHDLNACPFNVRTLVFPPFVMEPENNENGSCVFKNGLEIRLLDLVAEVANFTTKYSISGNLNDWGTIHVKDNTISSLLIQGKMDLGVGSMSATVDRHFELDWTGSYFLDALGFCVPHAEEKPQWKKLSGIMHGHVWMAIGASIIITIITTYSFSRRCTWSNEFTTYKTYFGASQKVLAIFLTNSINRLPKTINVRIIISVWIIVSFFLTTAYQTCLMSSLTKPDYEPQIKTISELLDADMELLFVQATKRYFDSEVSTEDSKEMLRRWKDCPSIDDCLQRTAYKRDSVVVASRLYTSYAESGYKSSDGLPLLYCFRHSIVTFPIVIYMRKGFPLRDRIDKIVDRINSAGFLQQWEKSLFARKKINSSEEFQYRQDVYLGLKCN</sequence>
<dbReference type="InterPro" id="IPR001320">
    <property type="entry name" value="Iontro_rcpt_C"/>
</dbReference>
<keyword evidence="10" id="KW-0732">Signal</keyword>
<evidence type="ECO:0000256" key="7">
    <source>
        <dbReference type="ARBA" id="ARBA00023170"/>
    </source>
</evidence>
<accession>A0ABM1MUY7</accession>
<dbReference type="PANTHER" id="PTHR42643:SF30">
    <property type="entry name" value="IONOTROPIC RECEPTOR 40A-RELATED"/>
    <property type="match status" value="1"/>
</dbReference>
<evidence type="ECO:0000313" key="12">
    <source>
        <dbReference type="Proteomes" id="UP000695000"/>
    </source>
</evidence>